<name>A0A444U4V1_ACIRT</name>
<proteinExistence type="predicted"/>
<reference evidence="2 3" key="1">
    <citation type="submission" date="2019-01" db="EMBL/GenBank/DDBJ databases">
        <title>Draft Genome and Complete Hox-Cluster Characterization of the Sterlet Sturgeon (Acipenser ruthenus).</title>
        <authorList>
            <person name="Wei Q."/>
        </authorList>
    </citation>
    <scope>NUCLEOTIDE SEQUENCE [LARGE SCALE GENOMIC DNA]</scope>
    <source>
        <strain evidence="2">WHYD16114868_AA</strain>
        <tissue evidence="2">Blood</tissue>
    </source>
</reference>
<dbReference type="Gene3D" id="1.20.5.110">
    <property type="match status" value="1"/>
</dbReference>
<accession>A0A444U4V1</accession>
<comment type="caution">
    <text evidence="2">The sequence shown here is derived from an EMBL/GenBank/DDBJ whole genome shotgun (WGS) entry which is preliminary data.</text>
</comment>
<evidence type="ECO:0000259" key="1">
    <source>
        <dbReference type="Pfam" id="PF16673"/>
    </source>
</evidence>
<dbReference type="Pfam" id="PF16673">
    <property type="entry name" value="TRAF_BIRC3_bd"/>
    <property type="match status" value="1"/>
</dbReference>
<gene>
    <name evidence="2" type="ORF">EOD39_18241</name>
</gene>
<keyword evidence="3" id="KW-1185">Reference proteome</keyword>
<evidence type="ECO:0000313" key="2">
    <source>
        <dbReference type="EMBL" id="RXM30161.1"/>
    </source>
</evidence>
<keyword evidence="2" id="KW-0675">Receptor</keyword>
<organism evidence="2 3">
    <name type="scientific">Acipenser ruthenus</name>
    <name type="common">Sterlet sturgeon</name>
    <dbReference type="NCBI Taxonomy" id="7906"/>
    <lineage>
        <taxon>Eukaryota</taxon>
        <taxon>Metazoa</taxon>
        <taxon>Chordata</taxon>
        <taxon>Craniata</taxon>
        <taxon>Vertebrata</taxon>
        <taxon>Euteleostomi</taxon>
        <taxon>Actinopterygii</taxon>
        <taxon>Chondrostei</taxon>
        <taxon>Acipenseriformes</taxon>
        <taxon>Acipenseridae</taxon>
        <taxon>Acipenser</taxon>
    </lineage>
</organism>
<sequence length="195" mass="21725">MLHHEQGSMAEHLRMLLAAVQSLREREGQPRSLQVPHSKAQELGSSIRELEQRLGSLGLYCSAEEEEEEGGAAATLLSLADRQLNGYSGKAQALPKLCEALARKLSTFENIVCVLNREVEKSSLTLEAYSQQHPDLVLSYLRECVFQRVRVTLCFPLTPTFRFPFIPRVPEAGIFSTRFNKCEIQPTASVAPLAV</sequence>
<protein>
    <submittedName>
        <fullName evidence="2">TNF receptor-associated factor 2</fullName>
    </submittedName>
</protein>
<dbReference type="AlphaFoldDB" id="A0A444U4V1"/>
<dbReference type="EMBL" id="SCEB01215314">
    <property type="protein sequence ID" value="RXM30161.1"/>
    <property type="molecule type" value="Genomic_DNA"/>
</dbReference>
<dbReference type="InterPro" id="IPR032070">
    <property type="entry name" value="TRAF_BIRC3-bd"/>
</dbReference>
<dbReference type="Proteomes" id="UP000289886">
    <property type="component" value="Unassembled WGS sequence"/>
</dbReference>
<evidence type="ECO:0000313" key="3">
    <source>
        <dbReference type="Proteomes" id="UP000289886"/>
    </source>
</evidence>
<feature type="domain" description="TNF receptor-associated factor BIRC3 binding" evidence="1">
    <location>
        <begin position="96"/>
        <end position="133"/>
    </location>
</feature>